<sequence>MPEPDQTPPRATDTPGLEAEVRALREELSFLRRHRMFVIYQSVPRILFFRFAVGMAAGLGTVIGATVLLSVIIWALSQIEFLPIIGEWSAQIAQQIDAAVNGAD</sequence>
<evidence type="ECO:0000313" key="2">
    <source>
        <dbReference type="EMBL" id="MBY4893391.1"/>
    </source>
</evidence>
<name>A0A975TSR6_9RHOB</name>
<dbReference type="EMBL" id="JAIMBW010000001">
    <property type="protein sequence ID" value="MBY4893391.1"/>
    <property type="molecule type" value="Genomic_DNA"/>
</dbReference>
<dbReference type="RefSeq" id="WP_257893082.1">
    <property type="nucleotide sequence ID" value="NZ_JAIMBW010000001.1"/>
</dbReference>
<feature type="transmembrane region" description="Helical" evidence="1">
    <location>
        <begin position="47"/>
        <end position="76"/>
    </location>
</feature>
<gene>
    <name evidence="3" type="ORF">KUL25_11510</name>
</gene>
<dbReference type="Proteomes" id="UP000693972">
    <property type="component" value="Unassembled WGS sequence"/>
</dbReference>
<dbReference type="EMBL" id="CP078073">
    <property type="protein sequence ID" value="QXL86119.1"/>
    <property type="molecule type" value="Genomic_DNA"/>
</dbReference>
<organism evidence="3">
    <name type="scientific">Gymnodinialimonas phycosphaerae</name>
    <dbReference type="NCBI Taxonomy" id="2841589"/>
    <lineage>
        <taxon>Bacteria</taxon>
        <taxon>Pseudomonadati</taxon>
        <taxon>Pseudomonadota</taxon>
        <taxon>Alphaproteobacteria</taxon>
        <taxon>Rhodobacterales</taxon>
        <taxon>Paracoccaceae</taxon>
        <taxon>Gymnodinialimonas</taxon>
    </lineage>
</organism>
<reference evidence="3 4" key="1">
    <citation type="submission" date="2021-07" db="EMBL/GenBank/DDBJ databases">
        <title>Karlodiniumbacter phycospheric gen. nov., sp. nov., a phycosphere bacterium isolated from karlodinium veneficum.</title>
        <authorList>
            <person name="Peng Y."/>
            <person name="Jiang L."/>
            <person name="Lee J."/>
        </authorList>
    </citation>
    <scope>NUCLEOTIDE SEQUENCE</scope>
    <source>
        <strain evidence="3 4">N5</strain>
    </source>
</reference>
<dbReference type="Pfam" id="PF18910">
    <property type="entry name" value="DUF5665"/>
    <property type="match status" value="1"/>
</dbReference>
<evidence type="ECO:0000313" key="3">
    <source>
        <dbReference type="EMBL" id="QXL86119.1"/>
    </source>
</evidence>
<keyword evidence="4" id="KW-1185">Reference proteome</keyword>
<protein>
    <submittedName>
        <fullName evidence="2">DUF5665 domain-containing protein</fullName>
    </submittedName>
</protein>
<accession>A0A975TSR6</accession>
<keyword evidence="1" id="KW-0812">Transmembrane</keyword>
<evidence type="ECO:0000256" key="1">
    <source>
        <dbReference type="SAM" id="Phobius"/>
    </source>
</evidence>
<keyword evidence="1" id="KW-1133">Transmembrane helix</keyword>
<dbReference type="InterPro" id="IPR043723">
    <property type="entry name" value="DUF5665"/>
</dbReference>
<dbReference type="AlphaFoldDB" id="A0A975TSR6"/>
<proteinExistence type="predicted"/>
<evidence type="ECO:0000313" key="4">
    <source>
        <dbReference type="Proteomes" id="UP000693972"/>
    </source>
</evidence>
<keyword evidence="1" id="KW-0472">Membrane</keyword>